<dbReference type="InterPro" id="IPR011009">
    <property type="entry name" value="Kinase-like_dom_sf"/>
</dbReference>
<protein>
    <submittedName>
        <fullName evidence="3">Protein kinase domain-containing protein</fullName>
    </submittedName>
</protein>
<sequence length="179" mass="21018">MATDLKIPVSNPPPDIPINTVDLSFSQSLESSKSYRRFAKLGLPKDYKYAKPLPDENNYTIVETISEGNFTCVYKALYEKPPTKEDMENFFDLFGQSSFDTGPQLVVLKKIRMNTHEDKEWEELKKELYILKALNTDEEKCRYVVECSGWYHQDDSIFLIFEHVNGCMFFQDQYFYNKI</sequence>
<dbReference type="WBParaSite" id="ACRNAN_scaffold21222.g25506.t1">
    <property type="protein sequence ID" value="ACRNAN_scaffold21222.g25506.t1"/>
    <property type="gene ID" value="ACRNAN_scaffold21222.g25506"/>
</dbReference>
<feature type="domain" description="Protein kinase" evidence="1">
    <location>
        <begin position="59"/>
        <end position="179"/>
    </location>
</feature>
<dbReference type="PROSITE" id="PS50011">
    <property type="entry name" value="PROTEIN_KINASE_DOM"/>
    <property type="match status" value="1"/>
</dbReference>
<dbReference type="Proteomes" id="UP000887540">
    <property type="component" value="Unplaced"/>
</dbReference>
<organism evidence="2 3">
    <name type="scientific">Acrobeloides nanus</name>
    <dbReference type="NCBI Taxonomy" id="290746"/>
    <lineage>
        <taxon>Eukaryota</taxon>
        <taxon>Metazoa</taxon>
        <taxon>Ecdysozoa</taxon>
        <taxon>Nematoda</taxon>
        <taxon>Chromadorea</taxon>
        <taxon>Rhabditida</taxon>
        <taxon>Tylenchina</taxon>
        <taxon>Cephalobomorpha</taxon>
        <taxon>Cephaloboidea</taxon>
        <taxon>Cephalobidae</taxon>
        <taxon>Acrobeloides</taxon>
    </lineage>
</organism>
<evidence type="ECO:0000313" key="2">
    <source>
        <dbReference type="Proteomes" id="UP000887540"/>
    </source>
</evidence>
<name>A0A914DAB7_9BILA</name>
<dbReference type="InterPro" id="IPR000719">
    <property type="entry name" value="Prot_kinase_dom"/>
</dbReference>
<accession>A0A914DAB7</accession>
<dbReference type="GO" id="GO:0005524">
    <property type="term" value="F:ATP binding"/>
    <property type="evidence" value="ECO:0007669"/>
    <property type="project" value="InterPro"/>
</dbReference>
<dbReference type="Gene3D" id="3.30.200.20">
    <property type="entry name" value="Phosphorylase Kinase, domain 1"/>
    <property type="match status" value="1"/>
</dbReference>
<evidence type="ECO:0000259" key="1">
    <source>
        <dbReference type="PROSITE" id="PS50011"/>
    </source>
</evidence>
<reference evidence="3" key="1">
    <citation type="submission" date="2022-11" db="UniProtKB">
        <authorList>
            <consortium name="WormBaseParasite"/>
        </authorList>
    </citation>
    <scope>IDENTIFICATION</scope>
</reference>
<dbReference type="SUPFAM" id="SSF56112">
    <property type="entry name" value="Protein kinase-like (PK-like)"/>
    <property type="match status" value="1"/>
</dbReference>
<dbReference type="AlphaFoldDB" id="A0A914DAB7"/>
<evidence type="ECO:0000313" key="3">
    <source>
        <dbReference type="WBParaSite" id="ACRNAN_scaffold21222.g25506.t1"/>
    </source>
</evidence>
<proteinExistence type="predicted"/>
<dbReference type="GO" id="GO:0004672">
    <property type="term" value="F:protein kinase activity"/>
    <property type="evidence" value="ECO:0007669"/>
    <property type="project" value="InterPro"/>
</dbReference>
<keyword evidence="2" id="KW-1185">Reference proteome</keyword>